<comment type="caution">
    <text evidence="8">The sequence shown here is derived from an EMBL/GenBank/DDBJ whole genome shotgun (WGS) entry which is preliminary data.</text>
</comment>
<protein>
    <submittedName>
        <fullName evidence="8">Tyrosine recombinase XerC</fullName>
    </submittedName>
</protein>
<dbReference type="PROSITE" id="PS51898">
    <property type="entry name" value="TYR_RECOMBINASE"/>
    <property type="match status" value="1"/>
</dbReference>
<feature type="domain" description="Core-binding (CB)" evidence="7">
    <location>
        <begin position="106"/>
        <end position="187"/>
    </location>
</feature>
<dbReference type="Gene3D" id="1.10.443.10">
    <property type="entry name" value="Intergrase catalytic core"/>
    <property type="match status" value="1"/>
</dbReference>
<dbReference type="EMBL" id="LJRQ01000262">
    <property type="protein sequence ID" value="KPZ10725.1"/>
    <property type="molecule type" value="Genomic_DNA"/>
</dbReference>
<evidence type="ECO:0000256" key="2">
    <source>
        <dbReference type="ARBA" id="ARBA00022908"/>
    </source>
</evidence>
<evidence type="ECO:0000259" key="6">
    <source>
        <dbReference type="PROSITE" id="PS51898"/>
    </source>
</evidence>
<accession>A0A0Q0DS93</accession>
<dbReference type="PANTHER" id="PTHR30349:SF81">
    <property type="entry name" value="TYROSINE RECOMBINASE XERC"/>
    <property type="match status" value="1"/>
</dbReference>
<gene>
    <name evidence="8" type="ORF">ALO41_04715</name>
</gene>
<dbReference type="InterPro" id="IPR050090">
    <property type="entry name" value="Tyrosine_recombinase_XerCD"/>
</dbReference>
<sequence length="403" mass="44631">MRTVITQRVDLGVDQSHWQQTVKVGVHKVQTWILQIGRAFGHIGHEPKHHGAIEWLGVSVLQVRLSVGRGLPYWVHSNHTLGRGQALTKGQLNDQRRLTSVEFQTLAQVPAAVEWFANLDNPRTRRAYQNDLEDFCGFVGLASADEFRVVTRSHVLAWRAQLEHRGLAGATIRRKLAALASLFDHLLENNAIAGGNPVHGVKRPRIESNEGKTPALGAHQAKALLEAPDEITLKGQRDRALLAVLLYHGLRREEAALLQVSDIQERRGIQHLKIHGKGGKVRYLPLHPVAAGRIHQYLESSGHHLVERKVPLFIPLRGKLTGAGITANGIYMVVAAYAKKAGIKVDGLGVHGLRATAATNALEHEADIAKVQAWLGHANISTTKIYDRRENRPEDSPTYKVKY</sequence>
<dbReference type="InterPro" id="IPR002104">
    <property type="entry name" value="Integrase_catalytic"/>
</dbReference>
<dbReference type="Proteomes" id="UP000050266">
    <property type="component" value="Unassembled WGS sequence"/>
</dbReference>
<dbReference type="Pfam" id="PF02899">
    <property type="entry name" value="Phage_int_SAM_1"/>
    <property type="match status" value="1"/>
</dbReference>
<name>A0A0Q0DS93_PSEA0</name>
<dbReference type="InterPro" id="IPR004107">
    <property type="entry name" value="Integrase_SAM-like_N"/>
</dbReference>
<evidence type="ECO:0000313" key="9">
    <source>
        <dbReference type="Proteomes" id="UP000050266"/>
    </source>
</evidence>
<dbReference type="InterPro" id="IPR044068">
    <property type="entry name" value="CB"/>
</dbReference>
<dbReference type="AlphaFoldDB" id="A0A0Q0DS93"/>
<evidence type="ECO:0000256" key="1">
    <source>
        <dbReference type="ARBA" id="ARBA00022829"/>
    </source>
</evidence>
<dbReference type="InterPro" id="IPR013762">
    <property type="entry name" value="Integrase-like_cat_sf"/>
</dbReference>
<dbReference type="PATRIC" id="fig|251720.4.peg.1011"/>
<evidence type="ECO:0000313" key="8">
    <source>
        <dbReference type="EMBL" id="KPZ10725.1"/>
    </source>
</evidence>
<reference evidence="8 9" key="1">
    <citation type="submission" date="2015-09" db="EMBL/GenBank/DDBJ databases">
        <title>Genome announcement of multiple Pseudomonas syringae strains.</title>
        <authorList>
            <person name="Thakur S."/>
            <person name="Wang P.W."/>
            <person name="Gong Y."/>
            <person name="Weir B.S."/>
            <person name="Guttman D.S."/>
        </authorList>
    </citation>
    <scope>NUCLEOTIDE SEQUENCE [LARGE SCALE GENOMIC DNA]</scope>
    <source>
        <strain evidence="8 9">ICMP3962</strain>
    </source>
</reference>
<evidence type="ECO:0000256" key="4">
    <source>
        <dbReference type="ARBA" id="ARBA00023172"/>
    </source>
</evidence>
<dbReference type="InterPro" id="IPR010998">
    <property type="entry name" value="Integrase_recombinase_N"/>
</dbReference>
<dbReference type="GO" id="GO:0006310">
    <property type="term" value="P:DNA recombination"/>
    <property type="evidence" value="ECO:0007669"/>
    <property type="project" value="UniProtKB-KW"/>
</dbReference>
<keyword evidence="1" id="KW-0159">Chromosome partition</keyword>
<dbReference type="GO" id="GO:0007059">
    <property type="term" value="P:chromosome segregation"/>
    <property type="evidence" value="ECO:0007669"/>
    <property type="project" value="UniProtKB-KW"/>
</dbReference>
<feature type="domain" description="Tyr recombinase" evidence="6">
    <location>
        <begin position="211"/>
        <end position="400"/>
    </location>
</feature>
<organism evidence="8 9">
    <name type="scientific">Pseudomonas amygdali pv. ulmi</name>
    <dbReference type="NCBI Taxonomy" id="251720"/>
    <lineage>
        <taxon>Bacteria</taxon>
        <taxon>Pseudomonadati</taxon>
        <taxon>Pseudomonadota</taxon>
        <taxon>Gammaproteobacteria</taxon>
        <taxon>Pseudomonadales</taxon>
        <taxon>Pseudomonadaceae</taxon>
        <taxon>Pseudomonas</taxon>
        <taxon>Pseudomonas amygdali</taxon>
    </lineage>
</organism>
<evidence type="ECO:0000256" key="3">
    <source>
        <dbReference type="ARBA" id="ARBA00023125"/>
    </source>
</evidence>
<proteinExistence type="predicted"/>
<dbReference type="InterPro" id="IPR011010">
    <property type="entry name" value="DNA_brk_join_enz"/>
</dbReference>
<dbReference type="Gene3D" id="1.10.150.130">
    <property type="match status" value="1"/>
</dbReference>
<dbReference type="PANTHER" id="PTHR30349">
    <property type="entry name" value="PHAGE INTEGRASE-RELATED"/>
    <property type="match status" value="1"/>
</dbReference>
<dbReference type="PROSITE" id="PS51900">
    <property type="entry name" value="CB"/>
    <property type="match status" value="1"/>
</dbReference>
<dbReference type="GO" id="GO:0003677">
    <property type="term" value="F:DNA binding"/>
    <property type="evidence" value="ECO:0007669"/>
    <property type="project" value="UniProtKB-UniRule"/>
</dbReference>
<dbReference type="Pfam" id="PF00589">
    <property type="entry name" value="Phage_integrase"/>
    <property type="match status" value="1"/>
</dbReference>
<dbReference type="SUPFAM" id="SSF56349">
    <property type="entry name" value="DNA breaking-rejoining enzymes"/>
    <property type="match status" value="1"/>
</dbReference>
<dbReference type="GO" id="GO:0015074">
    <property type="term" value="P:DNA integration"/>
    <property type="evidence" value="ECO:0007669"/>
    <property type="project" value="UniProtKB-KW"/>
</dbReference>
<evidence type="ECO:0000259" key="7">
    <source>
        <dbReference type="PROSITE" id="PS51900"/>
    </source>
</evidence>
<keyword evidence="3 5" id="KW-0238">DNA-binding</keyword>
<keyword evidence="2" id="KW-0229">DNA integration</keyword>
<evidence type="ECO:0000256" key="5">
    <source>
        <dbReference type="PROSITE-ProRule" id="PRU01248"/>
    </source>
</evidence>
<keyword evidence="4" id="KW-0233">DNA recombination</keyword>